<dbReference type="InterPro" id="IPR050138">
    <property type="entry name" value="DHOase/Allantoinase_Hydrolase"/>
</dbReference>
<dbReference type="Proteomes" id="UP000031523">
    <property type="component" value="Chromosome"/>
</dbReference>
<dbReference type="InterPro" id="IPR006680">
    <property type="entry name" value="Amidohydro-rel"/>
</dbReference>
<organism evidence="8 9">
    <name type="scientific">Streptomyces albus (strain ATCC 21838 / DSM 41398 / FERM P-419 / JCM 4703 / NBRC 107858)</name>
    <dbReference type="NCBI Taxonomy" id="1081613"/>
    <lineage>
        <taxon>Bacteria</taxon>
        <taxon>Bacillati</taxon>
        <taxon>Actinomycetota</taxon>
        <taxon>Actinomycetes</taxon>
        <taxon>Kitasatosporales</taxon>
        <taxon>Streptomycetaceae</taxon>
        <taxon>Streptomyces</taxon>
    </lineage>
</organism>
<dbReference type="GO" id="GO:0004038">
    <property type="term" value="F:allantoinase activity"/>
    <property type="evidence" value="ECO:0007669"/>
    <property type="project" value="TreeGrafter"/>
</dbReference>
<reference evidence="8 9" key="1">
    <citation type="submission" date="2015-01" db="EMBL/GenBank/DDBJ databases">
        <title>Enhanced salinomycin production by adjusting the supply of polyketide extender units in Streptomyce albus DSM 41398.</title>
        <authorList>
            <person name="Lu C."/>
        </authorList>
    </citation>
    <scope>NUCLEOTIDE SEQUENCE [LARGE SCALE GENOMIC DNA]</scope>
    <source>
        <strain evidence="9">ATCC 21838 / DSM 41398 / FERM P-419 / JCM 4703 / NBRC 107858</strain>
    </source>
</reference>
<keyword evidence="9" id="KW-1185">Reference proteome</keyword>
<dbReference type="KEGG" id="sals:SLNWT_5644"/>
<comment type="cofactor">
    <cofactor evidence="1">
        <name>Zn(2+)</name>
        <dbReference type="ChEBI" id="CHEBI:29105"/>
    </cofactor>
</comment>
<keyword evidence="4" id="KW-0479">Metal-binding</keyword>
<dbReference type="SUPFAM" id="SSF51556">
    <property type="entry name" value="Metallo-dependent hydrolases"/>
    <property type="match status" value="1"/>
</dbReference>
<evidence type="ECO:0000256" key="4">
    <source>
        <dbReference type="ARBA" id="ARBA00022723"/>
    </source>
</evidence>
<sequence>MHTSPGHGGPAAPAPYDLLVRGGTVVTPRGSERADIAVRAGRIAALLPPSGNGSGEGPAARAARVLDASGLHVLPGLIDSHVHFRTPGLTHKEEWSTGSRAAVAGGVTTVIDMPNTVPPLVEPAELARRRALIEGRSLVDYRFHAGIDTTRIEAMREWPRGAGSSFKVFLSGHHTAPTVVREEADLRRIFALAAEGGATLLFHSEDDTVFALLDRWQPAPTRYADYARHRPRTGALVATAKLVRLAAEYRVATHVVHVATREEADLLAAAAADGIPVTFEVTGHHLTFVDADISRLGPRIRLRPAIRDDPDRRRLWEAVHEGEAATIGSDHSPHTVEEKARPVPDVPPGLPGVQELFGTVWHGLRSRRPEESPDTLLPLLAARLALRPAQLFGLASRKGSIEAGKDADLVLVDAAAPWTMTPDRVHAKCGWSAYEGAPLLGVVHTTVRRGQVVYQETGERGEFGVPDGQWLAAPEVPAGTAAYGGTAAAAYGRAAAGNGHPEKPGRGHAEEPGDACSLH</sequence>
<accession>A0A0B5F353</accession>
<feature type="region of interest" description="Disordered" evidence="6">
    <location>
        <begin position="494"/>
        <end position="519"/>
    </location>
</feature>
<dbReference type="AlphaFoldDB" id="A0A0B5F353"/>
<evidence type="ECO:0000259" key="7">
    <source>
        <dbReference type="Pfam" id="PF01979"/>
    </source>
</evidence>
<dbReference type="PANTHER" id="PTHR43668:SF2">
    <property type="entry name" value="ALLANTOINASE"/>
    <property type="match status" value="1"/>
</dbReference>
<dbReference type="GO" id="GO:0046872">
    <property type="term" value="F:metal ion binding"/>
    <property type="evidence" value="ECO:0007669"/>
    <property type="project" value="UniProtKB-KW"/>
</dbReference>
<dbReference type="SUPFAM" id="SSF51338">
    <property type="entry name" value="Composite domain of metallo-dependent hydrolases"/>
    <property type="match status" value="1"/>
</dbReference>
<keyword evidence="5 8" id="KW-0378">Hydrolase</keyword>
<evidence type="ECO:0000256" key="2">
    <source>
        <dbReference type="ARBA" id="ARBA00002368"/>
    </source>
</evidence>
<dbReference type="GO" id="GO:0005737">
    <property type="term" value="C:cytoplasm"/>
    <property type="evidence" value="ECO:0007669"/>
    <property type="project" value="TreeGrafter"/>
</dbReference>
<evidence type="ECO:0000256" key="6">
    <source>
        <dbReference type="SAM" id="MobiDB-lite"/>
    </source>
</evidence>
<feature type="domain" description="Amidohydrolase-related" evidence="7">
    <location>
        <begin position="73"/>
        <end position="453"/>
    </location>
</feature>
<dbReference type="InterPro" id="IPR032466">
    <property type="entry name" value="Metal_Hydrolase"/>
</dbReference>
<comment type="similarity">
    <text evidence="3">Belongs to the metallo-dependent hydrolases superfamily. DHOase family. Class I DHOase subfamily.</text>
</comment>
<dbReference type="Gene3D" id="3.20.20.140">
    <property type="entry name" value="Metal-dependent hydrolases"/>
    <property type="match status" value="1"/>
</dbReference>
<dbReference type="InterPro" id="IPR002195">
    <property type="entry name" value="Dihydroorotase_CS"/>
</dbReference>
<evidence type="ECO:0000313" key="8">
    <source>
        <dbReference type="EMBL" id="AJE86020.1"/>
    </source>
</evidence>
<evidence type="ECO:0000256" key="5">
    <source>
        <dbReference type="ARBA" id="ARBA00022801"/>
    </source>
</evidence>
<evidence type="ECO:0000256" key="1">
    <source>
        <dbReference type="ARBA" id="ARBA00001947"/>
    </source>
</evidence>
<dbReference type="PANTHER" id="PTHR43668">
    <property type="entry name" value="ALLANTOINASE"/>
    <property type="match status" value="1"/>
</dbReference>
<dbReference type="EMBL" id="CP010519">
    <property type="protein sequence ID" value="AJE86020.1"/>
    <property type="molecule type" value="Genomic_DNA"/>
</dbReference>
<dbReference type="PROSITE" id="PS00482">
    <property type="entry name" value="DIHYDROOROTASE_1"/>
    <property type="match status" value="1"/>
</dbReference>
<feature type="region of interest" description="Disordered" evidence="6">
    <location>
        <begin position="326"/>
        <end position="349"/>
    </location>
</feature>
<dbReference type="Gene3D" id="2.30.40.10">
    <property type="entry name" value="Urease, subunit C, domain 1"/>
    <property type="match status" value="1"/>
</dbReference>
<evidence type="ECO:0000313" key="9">
    <source>
        <dbReference type="Proteomes" id="UP000031523"/>
    </source>
</evidence>
<feature type="compositionally biased region" description="Basic and acidic residues" evidence="6">
    <location>
        <begin position="331"/>
        <end position="342"/>
    </location>
</feature>
<proteinExistence type="inferred from homology"/>
<protein>
    <submittedName>
        <fullName evidence="8">Amidohydrolase</fullName>
    </submittedName>
</protein>
<dbReference type="Pfam" id="PF01979">
    <property type="entry name" value="Amidohydro_1"/>
    <property type="match status" value="1"/>
</dbReference>
<gene>
    <name evidence="8" type="ORF">SLNWT_5644</name>
</gene>
<dbReference type="InterPro" id="IPR011059">
    <property type="entry name" value="Metal-dep_hydrolase_composite"/>
</dbReference>
<dbReference type="GO" id="GO:0006145">
    <property type="term" value="P:purine nucleobase catabolic process"/>
    <property type="evidence" value="ECO:0007669"/>
    <property type="project" value="TreeGrafter"/>
</dbReference>
<feature type="compositionally biased region" description="Basic and acidic residues" evidence="6">
    <location>
        <begin position="500"/>
        <end position="511"/>
    </location>
</feature>
<comment type="function">
    <text evidence="2">Catalyzes the reversible cyclization of carbamoyl aspartate to dihydroorotate.</text>
</comment>
<name>A0A0B5F353_STRA4</name>
<evidence type="ECO:0000256" key="3">
    <source>
        <dbReference type="ARBA" id="ARBA00010286"/>
    </source>
</evidence>